<protein>
    <submittedName>
        <fullName evidence="2">Uncharacterized protein</fullName>
    </submittedName>
</protein>
<dbReference type="EMBL" id="CP042436">
    <property type="protein sequence ID" value="QEC61724.1"/>
    <property type="molecule type" value="Genomic_DNA"/>
</dbReference>
<reference evidence="2 3" key="1">
    <citation type="journal article" date="2017" name="Curr. Microbiol.">
        <title>Mucilaginibacter ginsenosidivorans sp. nov., Isolated from Soil of Ginseng Field.</title>
        <authorList>
            <person name="Kim M.M."/>
            <person name="Siddiqi M.Z."/>
            <person name="Im W.T."/>
        </authorList>
    </citation>
    <scope>NUCLEOTIDE SEQUENCE [LARGE SCALE GENOMIC DNA]</scope>
    <source>
        <strain evidence="2 3">Gsoil 3017</strain>
    </source>
</reference>
<evidence type="ECO:0000313" key="3">
    <source>
        <dbReference type="Proteomes" id="UP000321479"/>
    </source>
</evidence>
<sequence length="206" mass="22489">MKKLTLIFIPFFLIAIGCKKDGTGTPTQNNPPTTTKTNPTDTTTTPVNPTQPKSYSLTETFEKGTKDAYAPANVTLSSGVWYFDEALIGRTDKDIINGKASARMNFGLCWITMMFDVSGLNQFSFKYSLGMPHQVMMSTDGGNTWSQLSNEITTGNADTGFYTATFKITTSAKVRFKIVQPTNGNRGNIDDITFVGNGDPGFTLNN</sequence>
<dbReference type="AlphaFoldDB" id="A0A5B8URR1"/>
<dbReference type="PROSITE" id="PS51257">
    <property type="entry name" value="PROKAR_LIPOPROTEIN"/>
    <property type="match status" value="1"/>
</dbReference>
<proteinExistence type="predicted"/>
<gene>
    <name evidence="2" type="ORF">FRZ54_03700</name>
</gene>
<dbReference type="OrthoDB" id="1111074at2"/>
<feature type="region of interest" description="Disordered" evidence="1">
    <location>
        <begin position="23"/>
        <end position="54"/>
    </location>
</feature>
<name>A0A5B8URR1_9SPHI</name>
<dbReference type="SUPFAM" id="SSF110296">
    <property type="entry name" value="Oligoxyloglucan reducing end-specific cellobiohydrolase"/>
    <property type="match status" value="1"/>
</dbReference>
<keyword evidence="3" id="KW-1185">Reference proteome</keyword>
<dbReference type="Proteomes" id="UP000321479">
    <property type="component" value="Chromosome"/>
</dbReference>
<dbReference type="RefSeq" id="WP_147030301.1">
    <property type="nucleotide sequence ID" value="NZ_CP042436.1"/>
</dbReference>
<evidence type="ECO:0000313" key="2">
    <source>
        <dbReference type="EMBL" id="QEC61724.1"/>
    </source>
</evidence>
<organism evidence="2 3">
    <name type="scientific">Mucilaginibacter ginsenosidivorans</name>
    <dbReference type="NCBI Taxonomy" id="398053"/>
    <lineage>
        <taxon>Bacteria</taxon>
        <taxon>Pseudomonadati</taxon>
        <taxon>Bacteroidota</taxon>
        <taxon>Sphingobacteriia</taxon>
        <taxon>Sphingobacteriales</taxon>
        <taxon>Sphingobacteriaceae</taxon>
        <taxon>Mucilaginibacter</taxon>
    </lineage>
</organism>
<accession>A0A5B8URR1</accession>
<feature type="compositionally biased region" description="Low complexity" evidence="1">
    <location>
        <begin position="23"/>
        <end position="53"/>
    </location>
</feature>
<evidence type="ECO:0000256" key="1">
    <source>
        <dbReference type="SAM" id="MobiDB-lite"/>
    </source>
</evidence>
<dbReference type="KEGG" id="mgin:FRZ54_03700"/>